<dbReference type="PROSITE" id="PS50195">
    <property type="entry name" value="PX"/>
    <property type="match status" value="1"/>
</dbReference>
<dbReference type="GO" id="GO:0035091">
    <property type="term" value="F:phosphatidylinositol binding"/>
    <property type="evidence" value="ECO:0007669"/>
    <property type="project" value="InterPro"/>
</dbReference>
<protein>
    <recommendedName>
        <fullName evidence="2">PX domain-containing protein</fullName>
    </recommendedName>
</protein>
<evidence type="ECO:0000313" key="3">
    <source>
        <dbReference type="EMBL" id="CAD9703915.1"/>
    </source>
</evidence>
<name>A0A7S2SLV3_9STRA</name>
<dbReference type="EMBL" id="HBHK01024549">
    <property type="protein sequence ID" value="CAD9703915.1"/>
    <property type="molecule type" value="Transcribed_RNA"/>
</dbReference>
<reference evidence="3" key="1">
    <citation type="submission" date="2021-01" db="EMBL/GenBank/DDBJ databases">
        <authorList>
            <person name="Corre E."/>
            <person name="Pelletier E."/>
            <person name="Niang G."/>
            <person name="Scheremetjew M."/>
            <person name="Finn R."/>
            <person name="Kale V."/>
            <person name="Holt S."/>
            <person name="Cochrane G."/>
            <person name="Meng A."/>
            <person name="Brown T."/>
            <person name="Cohen L."/>
        </authorList>
    </citation>
    <scope>NUCLEOTIDE SEQUENCE</scope>
    <source>
        <strain evidence="3">NY070348D</strain>
    </source>
</reference>
<dbReference type="SMART" id="SM00312">
    <property type="entry name" value="PX"/>
    <property type="match status" value="1"/>
</dbReference>
<evidence type="ECO:0000256" key="1">
    <source>
        <dbReference type="SAM" id="MobiDB-lite"/>
    </source>
</evidence>
<dbReference type="AlphaFoldDB" id="A0A7S2SLV3"/>
<dbReference type="PANTHER" id="PTHR47112">
    <property type="entry name" value="PX DOMAIN-CONTAINING PROTEIN"/>
    <property type="match status" value="1"/>
</dbReference>
<feature type="domain" description="PX" evidence="2">
    <location>
        <begin position="82"/>
        <end position="292"/>
    </location>
</feature>
<gene>
    <name evidence="3" type="ORF">QSP1433_LOCUS15477</name>
</gene>
<dbReference type="Pfam" id="PF05708">
    <property type="entry name" value="Peptidase_C92"/>
    <property type="match status" value="1"/>
</dbReference>
<dbReference type="InterPro" id="IPR038765">
    <property type="entry name" value="Papain-like_cys_pep_sf"/>
</dbReference>
<dbReference type="Gene3D" id="3.90.1720.10">
    <property type="entry name" value="endopeptidase domain like (from Nostoc punctiforme)"/>
    <property type="match status" value="1"/>
</dbReference>
<dbReference type="InterPro" id="IPR036871">
    <property type="entry name" value="PX_dom_sf"/>
</dbReference>
<dbReference type="InterPro" id="IPR024453">
    <property type="entry name" value="Peptidase_C92"/>
</dbReference>
<dbReference type="InterPro" id="IPR001683">
    <property type="entry name" value="PX_dom"/>
</dbReference>
<dbReference type="SUPFAM" id="SSF54001">
    <property type="entry name" value="Cysteine proteinases"/>
    <property type="match status" value="1"/>
</dbReference>
<evidence type="ECO:0000259" key="2">
    <source>
        <dbReference type="PROSITE" id="PS50195"/>
    </source>
</evidence>
<proteinExistence type="predicted"/>
<sequence length="522" mass="59653">MEFNDSFTILKIMVFEGMQEQDNPKFKDILDKGETAFLLFCEQTGQWFIDEYKWVADTLRDWFCEKTCEDRHLILNLRPRGELPPPNFKVDIKRAYKNMGHTVYVLNVKYGKLEWQVSRRYREFRELHQSISCLESVVEWLGTVCHKKQQAAQGGTGSEEVHVPARLRRRSSAKSGFPDETTLAFVPRKGSSRAIERKRSSISSQDCGETALAPKLSTSPLEANVDAEIESERALPKFPGRQFLQRHSNGSRIINKRKVELAEYIQALVELPPIKDLPPVALMLFLGLGNESNVSQERVHITKLLSIAQPGDILLFKCTHTVAALQRKITKSTWDHVAIIVKRPSMPYHELLEATGDGVECYPLIERLRAYGQGFASDIALRRLQVDRTDYMHKALEEFTEQVNGKPYSISLGSLIFTKAKNEARTKCEEVKTEEEDQHQLKDAFFCSELVAEALIEMGVLSSNRKSSYYWPVSFQEGGEVEKAMQKQVCEQPILSPPIHIDCQVAEISYCRKRSPTVMVFR</sequence>
<dbReference type="Gene3D" id="3.30.1520.10">
    <property type="entry name" value="Phox-like domain"/>
    <property type="match status" value="2"/>
</dbReference>
<accession>A0A7S2SLV3</accession>
<dbReference type="PANTHER" id="PTHR47112:SF1">
    <property type="entry name" value="PX DOMAIN-CONTAINING PROTEIN"/>
    <property type="match status" value="1"/>
</dbReference>
<feature type="region of interest" description="Disordered" evidence="1">
    <location>
        <begin position="189"/>
        <end position="209"/>
    </location>
</feature>
<dbReference type="SUPFAM" id="SSF64268">
    <property type="entry name" value="PX domain"/>
    <property type="match status" value="2"/>
</dbReference>
<organism evidence="3">
    <name type="scientific">Mucochytrium quahogii</name>
    <dbReference type="NCBI Taxonomy" id="96639"/>
    <lineage>
        <taxon>Eukaryota</taxon>
        <taxon>Sar</taxon>
        <taxon>Stramenopiles</taxon>
        <taxon>Bigyra</taxon>
        <taxon>Labyrinthulomycetes</taxon>
        <taxon>Thraustochytrida</taxon>
        <taxon>Thraustochytriidae</taxon>
        <taxon>Mucochytrium</taxon>
    </lineage>
</organism>